<evidence type="ECO:0000313" key="1">
    <source>
        <dbReference type="EMBL" id="KAI8563543.1"/>
    </source>
</evidence>
<evidence type="ECO:0000313" key="2">
    <source>
        <dbReference type="Proteomes" id="UP001062846"/>
    </source>
</evidence>
<dbReference type="Proteomes" id="UP001062846">
    <property type="component" value="Chromosome 3"/>
</dbReference>
<keyword evidence="2" id="KW-1185">Reference proteome</keyword>
<protein>
    <submittedName>
        <fullName evidence="1">Uncharacterized protein</fullName>
    </submittedName>
</protein>
<proteinExistence type="predicted"/>
<dbReference type="EMBL" id="CM046390">
    <property type="protein sequence ID" value="KAI8563543.1"/>
    <property type="molecule type" value="Genomic_DNA"/>
</dbReference>
<gene>
    <name evidence="1" type="ORF">RHMOL_Rhmol03G0118300</name>
</gene>
<sequence length="96" mass="10558">MPEETRLERRTATAVRRRLENPVVSIPLAVRATNPRARPLPRHPEVPRSPRLTRSRPQLGLRPDPAGTPCYKSSNDQGVGLQSSESGGVSPLQRSS</sequence>
<name>A0ACC0PFU7_RHOML</name>
<accession>A0ACC0PFU7</accession>
<comment type="caution">
    <text evidence="1">The sequence shown here is derived from an EMBL/GenBank/DDBJ whole genome shotgun (WGS) entry which is preliminary data.</text>
</comment>
<organism evidence="1 2">
    <name type="scientific">Rhododendron molle</name>
    <name type="common">Chinese azalea</name>
    <name type="synonym">Azalea mollis</name>
    <dbReference type="NCBI Taxonomy" id="49168"/>
    <lineage>
        <taxon>Eukaryota</taxon>
        <taxon>Viridiplantae</taxon>
        <taxon>Streptophyta</taxon>
        <taxon>Embryophyta</taxon>
        <taxon>Tracheophyta</taxon>
        <taxon>Spermatophyta</taxon>
        <taxon>Magnoliopsida</taxon>
        <taxon>eudicotyledons</taxon>
        <taxon>Gunneridae</taxon>
        <taxon>Pentapetalae</taxon>
        <taxon>asterids</taxon>
        <taxon>Ericales</taxon>
        <taxon>Ericaceae</taxon>
        <taxon>Ericoideae</taxon>
        <taxon>Rhodoreae</taxon>
        <taxon>Rhododendron</taxon>
    </lineage>
</organism>
<reference evidence="1" key="1">
    <citation type="submission" date="2022-02" db="EMBL/GenBank/DDBJ databases">
        <title>Plant Genome Project.</title>
        <authorList>
            <person name="Zhang R.-G."/>
        </authorList>
    </citation>
    <scope>NUCLEOTIDE SEQUENCE</scope>
    <source>
        <strain evidence="1">AT1</strain>
    </source>
</reference>